<reference evidence="1 2" key="1">
    <citation type="journal article" date="2014" name="BMC Genomics">
        <title>Genome and secretome analysis of the hemibiotrophic fungal pathogen, Moniliophthora roreri, which causes frosty pod rot disease of cacao: mechanisms of the biotrophic and necrotrophic phases.</title>
        <authorList>
            <person name="Meinhardt L.W."/>
            <person name="Costa G.G.L."/>
            <person name="Thomazella D.P.T."/>
            <person name="Teixeira P.J.P.L."/>
            <person name="Carazzolle M.F."/>
            <person name="Schuster S.C."/>
            <person name="Carlson J.E."/>
            <person name="Guiltinan M.J."/>
            <person name="Mieczkowski P."/>
            <person name="Farmer A."/>
            <person name="Ramaraj T."/>
            <person name="Crozier J."/>
            <person name="Davis R.E."/>
            <person name="Shao J."/>
            <person name="Melnick R.L."/>
            <person name="Pereira G.A.G."/>
            <person name="Bailey B.A."/>
        </authorList>
    </citation>
    <scope>NUCLEOTIDE SEQUENCE [LARGE SCALE GENOMIC DNA]</scope>
    <source>
        <strain evidence="1 2">MCA 2997</strain>
    </source>
</reference>
<comment type="caution">
    <text evidence="1">The sequence shown here is derived from an EMBL/GenBank/DDBJ whole genome shotgun (WGS) entry which is preliminary data.</text>
</comment>
<evidence type="ECO:0000313" key="2">
    <source>
        <dbReference type="Proteomes" id="UP000017559"/>
    </source>
</evidence>
<dbReference type="InterPro" id="IPR043129">
    <property type="entry name" value="ATPase_NBD"/>
</dbReference>
<dbReference type="Proteomes" id="UP000017559">
    <property type="component" value="Unassembled WGS sequence"/>
</dbReference>
<dbReference type="KEGG" id="mrr:Moror_2702"/>
<dbReference type="HOGENOM" id="CLU_009958_4_2_1"/>
<dbReference type="PANTHER" id="PTHR14187:SF5">
    <property type="entry name" value="HEAT SHOCK 70 KDA PROTEIN 12A"/>
    <property type="match status" value="1"/>
</dbReference>
<dbReference type="AlphaFoldDB" id="V2YIA3"/>
<dbReference type="Gene3D" id="3.30.420.40">
    <property type="match status" value="2"/>
</dbReference>
<dbReference type="EMBL" id="AWSO01000347">
    <property type="protein sequence ID" value="ESK91429.1"/>
    <property type="molecule type" value="Genomic_DNA"/>
</dbReference>
<keyword evidence="2" id="KW-1185">Reference proteome</keyword>
<sequence>MSTRPNYEGLFRKMVIAFDVGTTYSGASFAILDPGLPPVIESVTSFPAQLSTRGDSKIPSVIYYDQAGNVRAVGSEATEEAFLELADDEDLMKIEWFKLHLRPKHLETSHVQDHDLPPLPPNKIAIDVFADFLQYLHTCTVDYIKNSRGPQFWSSIENSIDYVLTHPNGWEGPQQALMRQAAIRAGLITSADIETRLQFVTEGEASLHYCINKGVMNEPDMDRQGVVIVDAGGGTVDLSAYVKTPSGGFEEIARTQCRLQGSVYVTRRAEAYLKERLKDSKYGNNQDIMHITSTFDKSTKHLFRDDTAVSYIRFGSARDRDPHVDIKGGQMKIAGEVMRDFFAPSIQEILEAIQEQQREAHVSISSVYLVGGFAASEWLFSNLQKLLEQLQLKLSRPDGFVNKAVADGAVSFYLDHCVSARISRFTYGTECCTAFDPSDLQHQRRSQTIFLQASGRRAIPNVFDIILPKGARVQEETEFRSHYFRQSSSKLALQKIADDILCYRGSNNVRWTDVEPNTSTAEGFIQEKYTLDRGRYYEARYEVVLLFGLTELKAQICWTENVSFRKLHINGQCSSLNDIRVKRKGLCSKI</sequence>
<protein>
    <submittedName>
        <fullName evidence="1">Uncharacterized protein</fullName>
    </submittedName>
</protein>
<dbReference type="SUPFAM" id="SSF53067">
    <property type="entry name" value="Actin-like ATPase domain"/>
    <property type="match status" value="2"/>
</dbReference>
<name>V2YIA3_MONRO</name>
<evidence type="ECO:0000313" key="1">
    <source>
        <dbReference type="EMBL" id="ESK91429.1"/>
    </source>
</evidence>
<dbReference type="Gene3D" id="3.90.640.10">
    <property type="entry name" value="Actin, Chain A, domain 4"/>
    <property type="match status" value="1"/>
</dbReference>
<dbReference type="OrthoDB" id="2963168at2759"/>
<proteinExistence type="predicted"/>
<dbReference type="CDD" id="cd10170">
    <property type="entry name" value="ASKHA_NBD_HSP70"/>
    <property type="match status" value="1"/>
</dbReference>
<dbReference type="STRING" id="1381753.V2YIA3"/>
<dbReference type="PANTHER" id="PTHR14187">
    <property type="entry name" value="ALPHA KINASE/ELONGATION FACTOR 2 KINASE"/>
    <property type="match status" value="1"/>
</dbReference>
<gene>
    <name evidence="1" type="ORF">Moror_2702</name>
</gene>
<organism evidence="1 2">
    <name type="scientific">Moniliophthora roreri (strain MCA 2997)</name>
    <name type="common">Cocoa frosty pod rot fungus</name>
    <name type="synonym">Crinipellis roreri</name>
    <dbReference type="NCBI Taxonomy" id="1381753"/>
    <lineage>
        <taxon>Eukaryota</taxon>
        <taxon>Fungi</taxon>
        <taxon>Dikarya</taxon>
        <taxon>Basidiomycota</taxon>
        <taxon>Agaricomycotina</taxon>
        <taxon>Agaricomycetes</taxon>
        <taxon>Agaricomycetidae</taxon>
        <taxon>Agaricales</taxon>
        <taxon>Marasmiineae</taxon>
        <taxon>Marasmiaceae</taxon>
        <taxon>Moniliophthora</taxon>
    </lineage>
</organism>
<accession>V2YIA3</accession>